<dbReference type="EMBL" id="NMPR01000025">
    <property type="protein sequence ID" value="KAA8634273.1"/>
    <property type="molecule type" value="Genomic_DNA"/>
</dbReference>
<protein>
    <submittedName>
        <fullName evidence="1">Uncharacterized protein</fullName>
    </submittedName>
</protein>
<accession>A0A8S8ZW70</accession>
<evidence type="ECO:0000313" key="2">
    <source>
        <dbReference type="Proteomes" id="UP000433876"/>
    </source>
</evidence>
<proteinExistence type="predicted"/>
<organism evidence="1 2">
    <name type="scientific">Sordaria macrospora</name>
    <dbReference type="NCBI Taxonomy" id="5147"/>
    <lineage>
        <taxon>Eukaryota</taxon>
        <taxon>Fungi</taxon>
        <taxon>Dikarya</taxon>
        <taxon>Ascomycota</taxon>
        <taxon>Pezizomycotina</taxon>
        <taxon>Sordariomycetes</taxon>
        <taxon>Sordariomycetidae</taxon>
        <taxon>Sordariales</taxon>
        <taxon>Sordariaceae</taxon>
        <taxon>Sordaria</taxon>
    </lineage>
</organism>
<reference evidence="1 2" key="1">
    <citation type="submission" date="2017-07" db="EMBL/GenBank/DDBJ databases">
        <title>Genome sequence of the Sordaria macrospora wild type strain R19027.</title>
        <authorList>
            <person name="Nowrousian M."/>
            <person name="Teichert I."/>
            <person name="Kueck U."/>
        </authorList>
    </citation>
    <scope>NUCLEOTIDE SEQUENCE [LARGE SCALE GENOMIC DNA]</scope>
    <source>
        <strain evidence="1 2">R19027</strain>
        <tissue evidence="1">Mycelium</tissue>
    </source>
</reference>
<evidence type="ECO:0000313" key="1">
    <source>
        <dbReference type="EMBL" id="KAA8634273.1"/>
    </source>
</evidence>
<gene>
    <name evidence="1" type="ORF">SMACR_05499</name>
</gene>
<name>A0A8S8ZW70_SORMA</name>
<dbReference type="Proteomes" id="UP000433876">
    <property type="component" value="Unassembled WGS sequence"/>
</dbReference>
<sequence>MEVHAWLCSRAPC</sequence>
<comment type="caution">
    <text evidence="1">The sequence shown here is derived from an EMBL/GenBank/DDBJ whole genome shotgun (WGS) entry which is preliminary data.</text>
</comment>